<keyword evidence="1" id="KW-0812">Transmembrane</keyword>
<gene>
    <name evidence="2" type="ORF">D1012_12930</name>
</gene>
<feature type="transmembrane region" description="Helical" evidence="1">
    <location>
        <begin position="40"/>
        <end position="62"/>
    </location>
</feature>
<dbReference type="EMBL" id="QWEY01000006">
    <property type="protein sequence ID" value="RGP37042.1"/>
    <property type="molecule type" value="Genomic_DNA"/>
</dbReference>
<comment type="caution">
    <text evidence="2">The sequence shown here is derived from an EMBL/GenBank/DDBJ whole genome shotgun (WGS) entry which is preliminary data.</text>
</comment>
<keyword evidence="1" id="KW-0472">Membrane</keyword>
<organism evidence="2 3">
    <name type="scientific">Pseudotabrizicola alkalilacus</name>
    <dbReference type="NCBI Taxonomy" id="2305252"/>
    <lineage>
        <taxon>Bacteria</taxon>
        <taxon>Pseudomonadati</taxon>
        <taxon>Pseudomonadota</taxon>
        <taxon>Alphaproteobacteria</taxon>
        <taxon>Rhodobacterales</taxon>
        <taxon>Paracoccaceae</taxon>
        <taxon>Pseudotabrizicola</taxon>
    </lineage>
</organism>
<evidence type="ECO:0000256" key="1">
    <source>
        <dbReference type="SAM" id="Phobius"/>
    </source>
</evidence>
<feature type="transmembrane region" description="Helical" evidence="1">
    <location>
        <begin position="239"/>
        <end position="260"/>
    </location>
</feature>
<feature type="transmembrane region" description="Helical" evidence="1">
    <location>
        <begin position="272"/>
        <end position="297"/>
    </location>
</feature>
<dbReference type="Proteomes" id="UP000284547">
    <property type="component" value="Unassembled WGS sequence"/>
</dbReference>
<evidence type="ECO:0000313" key="2">
    <source>
        <dbReference type="EMBL" id="RGP37042.1"/>
    </source>
</evidence>
<dbReference type="OrthoDB" id="7402611at2"/>
<feature type="transmembrane region" description="Helical" evidence="1">
    <location>
        <begin position="100"/>
        <end position="120"/>
    </location>
</feature>
<keyword evidence="3" id="KW-1185">Reference proteome</keyword>
<sequence length="577" mass="60636">MDRQMTARVVLTAMGIAAGLGVYALSQMAEAGILTGRPLLAVATFVACFFTALLAMAGPLAVARAALGALIIASMVTALLSVAAAGFVSAEDVLDSPHAVLGAVVLTLVPLPFWIAWHAGDWRDYRRLFGESWAIVVRAVAAWAFVGLVWAVILLSDALLKAVGIDLIDRMIDLGPMTWLITGGVLGLGLAVVQELSDYVSPYLILRLLRLLLPVVLVVSAVFLLALPVRGVSGLFGVWSFALTLLVMAGAVATLVTTVVDQDDTEATKSPLLARAAQAMALMLPLLAGLGAWAVWVRVAQYGWTPERVFAAQVAALGVGYGVLYALAVVRGSGWMARIRQANVVMALALLLVAGLAMTPILSAERLSARSLMARLDDGRLPVAELDASLLSRWGKPGADARAQLDARASEPGQEALARRLVLAAPQRENGSRDDLLTAVAEMLPLQPEGATATRDMYLTAMDTYRLIALRESCGRQMPGGGVGCVMVVADLVPGLPGEEALLLDYTLGGFVQFTGFRNDPALGPVLREVLPANGVLPQYEAGEALIRAWQAAPPPAMPLALNQLTLPDGGGVILAP</sequence>
<dbReference type="RefSeq" id="WP_118152818.1">
    <property type="nucleotide sequence ID" value="NZ_QWEY01000006.1"/>
</dbReference>
<protein>
    <submittedName>
        <fullName evidence="2">DUF4153 domain-containing protein</fullName>
    </submittedName>
</protein>
<feature type="transmembrane region" description="Helical" evidence="1">
    <location>
        <begin position="309"/>
        <end position="330"/>
    </location>
</feature>
<dbReference type="AlphaFoldDB" id="A0A411Z1Y9"/>
<reference evidence="2 3" key="1">
    <citation type="submission" date="2018-08" db="EMBL/GenBank/DDBJ databases">
        <title>Flavobacterium tibetense sp. nov., isolated from a wetland YonghuCo on Tibetan Plateau.</title>
        <authorList>
            <person name="Phurbu D."/>
            <person name="Lu H."/>
            <person name="Xing P."/>
        </authorList>
    </citation>
    <scope>NUCLEOTIDE SEQUENCE [LARGE SCALE GENOMIC DNA]</scope>
    <source>
        <strain evidence="2 3">DJC</strain>
    </source>
</reference>
<feature type="transmembrane region" description="Helical" evidence="1">
    <location>
        <begin position="208"/>
        <end position="227"/>
    </location>
</feature>
<feature type="transmembrane region" description="Helical" evidence="1">
    <location>
        <begin position="69"/>
        <end position="88"/>
    </location>
</feature>
<evidence type="ECO:0000313" key="3">
    <source>
        <dbReference type="Proteomes" id="UP000284547"/>
    </source>
</evidence>
<keyword evidence="1" id="KW-1133">Transmembrane helix</keyword>
<name>A0A411Z1Y9_9RHOB</name>
<feature type="transmembrane region" description="Helical" evidence="1">
    <location>
        <begin position="342"/>
        <end position="362"/>
    </location>
</feature>
<feature type="transmembrane region" description="Helical" evidence="1">
    <location>
        <begin position="132"/>
        <end position="156"/>
    </location>
</feature>
<feature type="transmembrane region" description="Helical" evidence="1">
    <location>
        <begin position="176"/>
        <end position="196"/>
    </location>
</feature>
<proteinExistence type="predicted"/>
<accession>A0A411Z1Y9</accession>